<dbReference type="GO" id="GO:0016887">
    <property type="term" value="F:ATP hydrolysis activity"/>
    <property type="evidence" value="ECO:0007669"/>
    <property type="project" value="InterPro"/>
</dbReference>
<dbReference type="Proteomes" id="UP000789831">
    <property type="component" value="Unassembled WGS sequence"/>
</dbReference>
<dbReference type="EMBL" id="CAJVPL010000105">
    <property type="protein sequence ID" value="CAG8447406.1"/>
    <property type="molecule type" value="Genomic_DNA"/>
</dbReference>
<feature type="compositionally biased region" description="Basic and acidic residues" evidence="4">
    <location>
        <begin position="519"/>
        <end position="536"/>
    </location>
</feature>
<dbReference type="Pfam" id="PF12848">
    <property type="entry name" value="ABC_tran_Xtn"/>
    <property type="match status" value="1"/>
</dbReference>
<dbReference type="InterPro" id="IPR003593">
    <property type="entry name" value="AAA+_ATPase"/>
</dbReference>
<sequence length="830" mass="93626">MEVTKIFFNNLPSTTIEHFQDADIKDYISSILDEIDSESQSSSNNDNARDLVTSVREATENFLLDAGIENSIIDTFYDTCETCFNEKLKLRDDNSIEKIIKDIPKLSLDTRKSNEIETKNFETIISSSTSDKISNESTKKKEIVKKSTKPPENSKKSISSDPNEIFAYSQQSRFHTETLETLSKEVDLKDVNITIGNKELLVDSRLQLKTGVNYGLIGRNGVGKSTLLKCIGDGNLIGFPKNIRVLYIEQLENVNETENVVDIVIRADKERTLLLNEKEILQSAVEKQNEQVAIEHAVKRVRMARLQRELELAEQVAVKRSGKRGFEARKELLEAEAKMETAKKGLLLNQNDSESNEDYNKVAHELLAEIYEKLEQIGAASAEARAQEILSGLGFSHKQQYSPLTALSSLSGGWRMRVALAQSLFLEPDILLLDEPTNHLDLPAILWLQSYLNTLIDTTLVIISHDRHFLNKTVTEIIRFKDAKLTYHVGNYDEFEENLMNERLTKERMLQSQEKQKKHIEESIQKAQKKARESGNDKQLGMVASRKKKLERFGMNRSEAGFRFKLSRDRMGFFNSVRDDITVERAETSINWSIPSPIPLRQNTFLVQLEDVSFVYPKTKTLIIQRFTLHIEQGNRIAFIGANGGGKSTLMGLLAGSLTPTRGTITRNSRLKLGYFAQHHVDALDLRISAVQLLIQKYPGTSEATARAHLGGFGVSGDLAALLPIRQLSGGQKSRVAFAIQVFERPHLLLLDEITNHLDMHTIEAVVDALRKFEGAVVVVSHDRWFVENVADRVFVVGKGRVKECEGGVEEYTKIVAKEIGVDIDEFNDV</sequence>
<keyword evidence="1" id="KW-0677">Repeat</keyword>
<reference evidence="6" key="1">
    <citation type="submission" date="2021-06" db="EMBL/GenBank/DDBJ databases">
        <authorList>
            <person name="Kallberg Y."/>
            <person name="Tangrot J."/>
            <person name="Rosling A."/>
        </authorList>
    </citation>
    <scope>NUCLEOTIDE SEQUENCE</scope>
    <source>
        <strain evidence="6">MT106</strain>
    </source>
</reference>
<dbReference type="SMART" id="SM00382">
    <property type="entry name" value="AAA"/>
    <property type="match status" value="2"/>
</dbReference>
<dbReference type="InterPro" id="IPR003439">
    <property type="entry name" value="ABC_transporter-like_ATP-bd"/>
</dbReference>
<feature type="domain" description="ABC transporter" evidence="5">
    <location>
        <begin position="607"/>
        <end position="824"/>
    </location>
</feature>
<gene>
    <name evidence="6" type="ORF">AGERDE_LOCUS1506</name>
</gene>
<dbReference type="Gene3D" id="3.40.50.300">
    <property type="entry name" value="P-loop containing nucleotide triphosphate hydrolases"/>
    <property type="match status" value="2"/>
</dbReference>
<dbReference type="FunFam" id="3.40.50.300:FF:001092">
    <property type="entry name" value="ATP-binding cassette sub-family F member 2"/>
    <property type="match status" value="1"/>
</dbReference>
<evidence type="ECO:0000313" key="7">
    <source>
        <dbReference type="Proteomes" id="UP000789831"/>
    </source>
</evidence>
<dbReference type="SUPFAM" id="SSF52540">
    <property type="entry name" value="P-loop containing nucleoside triphosphate hydrolases"/>
    <property type="match status" value="2"/>
</dbReference>
<keyword evidence="7" id="KW-1185">Reference proteome</keyword>
<dbReference type="PANTHER" id="PTHR19211">
    <property type="entry name" value="ATP-BINDING TRANSPORT PROTEIN-RELATED"/>
    <property type="match status" value="1"/>
</dbReference>
<evidence type="ECO:0000256" key="2">
    <source>
        <dbReference type="ARBA" id="ARBA00022741"/>
    </source>
</evidence>
<protein>
    <submittedName>
        <fullName evidence="6">10997_t:CDS:1</fullName>
    </submittedName>
</protein>
<name>A0A9N8V900_9GLOM</name>
<dbReference type="InterPro" id="IPR032781">
    <property type="entry name" value="ABC_tran_Xtn"/>
</dbReference>
<dbReference type="Pfam" id="PF00005">
    <property type="entry name" value="ABC_tran"/>
    <property type="match status" value="2"/>
</dbReference>
<dbReference type="OrthoDB" id="2110130at2759"/>
<feature type="region of interest" description="Disordered" evidence="4">
    <location>
        <begin position="511"/>
        <end position="541"/>
    </location>
</feature>
<dbReference type="PROSITE" id="PS50893">
    <property type="entry name" value="ABC_TRANSPORTER_2"/>
    <property type="match status" value="2"/>
</dbReference>
<evidence type="ECO:0000256" key="3">
    <source>
        <dbReference type="ARBA" id="ARBA00022840"/>
    </source>
</evidence>
<comment type="caution">
    <text evidence="6">The sequence shown here is derived from an EMBL/GenBank/DDBJ whole genome shotgun (WGS) entry which is preliminary data.</text>
</comment>
<keyword evidence="2" id="KW-0547">Nucleotide-binding</keyword>
<evidence type="ECO:0000313" key="6">
    <source>
        <dbReference type="EMBL" id="CAG8447406.1"/>
    </source>
</evidence>
<evidence type="ECO:0000259" key="5">
    <source>
        <dbReference type="PROSITE" id="PS50893"/>
    </source>
</evidence>
<dbReference type="PANTHER" id="PTHR19211:SF129">
    <property type="entry name" value="ABC TRANSPORTER ATP-BINDING PROTEIN"/>
    <property type="match status" value="1"/>
</dbReference>
<dbReference type="GO" id="GO:0005524">
    <property type="term" value="F:ATP binding"/>
    <property type="evidence" value="ECO:0007669"/>
    <property type="project" value="UniProtKB-KW"/>
</dbReference>
<dbReference type="AlphaFoldDB" id="A0A9N8V900"/>
<feature type="compositionally biased region" description="Basic and acidic residues" evidence="4">
    <location>
        <begin position="136"/>
        <end position="145"/>
    </location>
</feature>
<feature type="region of interest" description="Disordered" evidence="4">
    <location>
        <begin position="136"/>
        <end position="162"/>
    </location>
</feature>
<dbReference type="FunFam" id="3.40.50.300:FF:000011">
    <property type="entry name" value="Putative ABC transporter ATP-binding component"/>
    <property type="match status" value="1"/>
</dbReference>
<keyword evidence="3" id="KW-0067">ATP-binding</keyword>
<dbReference type="InterPro" id="IPR027417">
    <property type="entry name" value="P-loop_NTPase"/>
</dbReference>
<dbReference type="PROSITE" id="PS00211">
    <property type="entry name" value="ABC_TRANSPORTER_1"/>
    <property type="match status" value="2"/>
</dbReference>
<proteinExistence type="predicted"/>
<dbReference type="InterPro" id="IPR050611">
    <property type="entry name" value="ABCF"/>
</dbReference>
<dbReference type="CDD" id="cd03221">
    <property type="entry name" value="ABCF_EF-3"/>
    <property type="match status" value="1"/>
</dbReference>
<evidence type="ECO:0000256" key="4">
    <source>
        <dbReference type="SAM" id="MobiDB-lite"/>
    </source>
</evidence>
<evidence type="ECO:0000256" key="1">
    <source>
        <dbReference type="ARBA" id="ARBA00022737"/>
    </source>
</evidence>
<accession>A0A9N8V900</accession>
<dbReference type="InterPro" id="IPR017871">
    <property type="entry name" value="ABC_transporter-like_CS"/>
</dbReference>
<feature type="domain" description="ABC transporter" evidence="5">
    <location>
        <begin position="186"/>
        <end position="508"/>
    </location>
</feature>
<organism evidence="6 7">
    <name type="scientific">Ambispora gerdemannii</name>
    <dbReference type="NCBI Taxonomy" id="144530"/>
    <lineage>
        <taxon>Eukaryota</taxon>
        <taxon>Fungi</taxon>
        <taxon>Fungi incertae sedis</taxon>
        <taxon>Mucoromycota</taxon>
        <taxon>Glomeromycotina</taxon>
        <taxon>Glomeromycetes</taxon>
        <taxon>Archaeosporales</taxon>
        <taxon>Ambisporaceae</taxon>
        <taxon>Ambispora</taxon>
    </lineage>
</organism>